<organism evidence="2 3">
    <name type="scientific">Candidatus Magnetoglobus multicellularis str. Araruama</name>
    <dbReference type="NCBI Taxonomy" id="890399"/>
    <lineage>
        <taxon>Bacteria</taxon>
        <taxon>Pseudomonadati</taxon>
        <taxon>Thermodesulfobacteriota</taxon>
        <taxon>Desulfobacteria</taxon>
        <taxon>Desulfobacterales</taxon>
        <taxon>Desulfobacteraceae</taxon>
        <taxon>Candidatus Magnetoglobus</taxon>
    </lineage>
</organism>
<feature type="signal peptide" evidence="1">
    <location>
        <begin position="1"/>
        <end position="25"/>
    </location>
</feature>
<dbReference type="AlphaFoldDB" id="A0A1V1PHV3"/>
<dbReference type="EMBL" id="ATBP01000009">
    <property type="protein sequence ID" value="ETR74386.1"/>
    <property type="molecule type" value="Genomic_DNA"/>
</dbReference>
<comment type="caution">
    <text evidence="2">The sequence shown here is derived from an EMBL/GenBank/DDBJ whole genome shotgun (WGS) entry which is preliminary data.</text>
</comment>
<evidence type="ECO:0000313" key="3">
    <source>
        <dbReference type="Proteomes" id="UP000189670"/>
    </source>
</evidence>
<proteinExistence type="predicted"/>
<gene>
    <name evidence="2" type="ORF">OMM_00263</name>
</gene>
<evidence type="ECO:0000313" key="2">
    <source>
        <dbReference type="EMBL" id="ETR74386.1"/>
    </source>
</evidence>
<sequence>MKRTQIKKIMLLLMILFSVSMQTSAENTDGIDKTKTWCISLIGKSFTDISEVKSLLHERAKNAVIDDLFNMIVLKNNPQSVSMQRLSLRQYFAESVKVSDDLEYKNGSQFGEVCVTLQGKVSNDAIIQYRPFNIKKSYCFFDENITLKTLKLKTKQQAILQALYDYDERLRGKRTEDLLGLAHNIDYGHTGFSTNEEKYCVDVSFDVLPVEINIFKKQQMNRKLSFQTVETVVSTRLYPYLAATISTQDAIRQGSVQRLIEQINTNNQDEILQFFLKRMDSMIAENHQNGIYNACVIMANLENRVLVKHKNKIMALYEHLKQNENQWVNTLAQLNGIFSRLN</sequence>
<name>A0A1V1PHV3_9BACT</name>
<evidence type="ECO:0000256" key="1">
    <source>
        <dbReference type="SAM" id="SignalP"/>
    </source>
</evidence>
<keyword evidence="1" id="KW-0732">Signal</keyword>
<feature type="chain" id="PRO_5010707382" evidence="1">
    <location>
        <begin position="26"/>
        <end position="342"/>
    </location>
</feature>
<reference evidence="3" key="1">
    <citation type="submission" date="2012-11" db="EMBL/GenBank/DDBJ databases">
        <authorList>
            <person name="Lucero-Rivera Y.E."/>
            <person name="Tovar-Ramirez D."/>
        </authorList>
    </citation>
    <scope>NUCLEOTIDE SEQUENCE [LARGE SCALE GENOMIC DNA]</scope>
    <source>
        <strain evidence="3">Araruama</strain>
    </source>
</reference>
<accession>A0A1V1PHV3</accession>
<protein>
    <submittedName>
        <fullName evidence="2">Uncharacterized protein</fullName>
    </submittedName>
</protein>
<dbReference type="Proteomes" id="UP000189670">
    <property type="component" value="Unassembled WGS sequence"/>
</dbReference>